<dbReference type="GeneID" id="110086610"/>
<evidence type="ECO:0000256" key="7">
    <source>
        <dbReference type="ARBA" id="ARBA00022833"/>
    </source>
</evidence>
<keyword evidence="15" id="KW-0217">Developmental protein</keyword>
<feature type="region of interest" description="Disordered" evidence="16">
    <location>
        <begin position="578"/>
        <end position="937"/>
    </location>
</feature>
<evidence type="ECO:0000256" key="4">
    <source>
        <dbReference type="ARBA" id="ARBA00022692"/>
    </source>
</evidence>
<dbReference type="InterPro" id="IPR025754">
    <property type="entry name" value="TRC8_N_dom"/>
</dbReference>
<feature type="compositionally biased region" description="Basic and acidic residues" evidence="16">
    <location>
        <begin position="623"/>
        <end position="632"/>
    </location>
</feature>
<dbReference type="InterPro" id="IPR013083">
    <property type="entry name" value="Znf_RING/FYVE/PHD"/>
</dbReference>
<organism evidence="19 20">
    <name type="scientific">Pogona vitticeps</name>
    <name type="common">central bearded dragon</name>
    <dbReference type="NCBI Taxonomy" id="103695"/>
    <lineage>
        <taxon>Eukaryota</taxon>
        <taxon>Metazoa</taxon>
        <taxon>Chordata</taxon>
        <taxon>Craniata</taxon>
        <taxon>Vertebrata</taxon>
        <taxon>Euteleostomi</taxon>
        <taxon>Lepidosauria</taxon>
        <taxon>Squamata</taxon>
        <taxon>Bifurcata</taxon>
        <taxon>Unidentata</taxon>
        <taxon>Episquamata</taxon>
        <taxon>Toxicofera</taxon>
        <taxon>Iguania</taxon>
        <taxon>Acrodonta</taxon>
        <taxon>Agamidae</taxon>
        <taxon>Amphibolurinae</taxon>
        <taxon>Pogona</taxon>
    </lineage>
</organism>
<dbReference type="InterPro" id="IPR013783">
    <property type="entry name" value="Ig-like_fold"/>
</dbReference>
<dbReference type="Pfam" id="PF13705">
    <property type="entry name" value="TRC8_N"/>
    <property type="match status" value="1"/>
</dbReference>
<keyword evidence="8 17" id="KW-1133">Transmembrane helix</keyword>
<dbReference type="InterPro" id="IPR011016">
    <property type="entry name" value="Znf_RING-CH"/>
</dbReference>
<dbReference type="Pfam" id="PF13639">
    <property type="entry name" value="zf-RING_2"/>
    <property type="match status" value="1"/>
</dbReference>
<feature type="compositionally biased region" description="Basic and acidic residues" evidence="16">
    <location>
        <begin position="672"/>
        <end position="690"/>
    </location>
</feature>
<feature type="transmembrane region" description="Helical" evidence="17">
    <location>
        <begin position="374"/>
        <end position="394"/>
    </location>
</feature>
<name>A0ABM5GL71_9SAUR</name>
<feature type="transmembrane region" description="Helical" evidence="17">
    <location>
        <begin position="280"/>
        <end position="301"/>
    </location>
</feature>
<evidence type="ECO:0000256" key="16">
    <source>
        <dbReference type="SAM" id="MobiDB-lite"/>
    </source>
</evidence>
<dbReference type="SUPFAM" id="SSF57850">
    <property type="entry name" value="RING/U-box"/>
    <property type="match status" value="1"/>
</dbReference>
<feature type="transmembrane region" description="Helical" evidence="17">
    <location>
        <begin position="49"/>
        <end position="69"/>
    </location>
</feature>
<dbReference type="CDD" id="cd11606">
    <property type="entry name" value="COE_DBD"/>
    <property type="match status" value="1"/>
</dbReference>
<dbReference type="InterPro" id="IPR002909">
    <property type="entry name" value="IPT_dom"/>
</dbReference>
<dbReference type="RefSeq" id="XP_072858407.1">
    <property type="nucleotide sequence ID" value="XM_073002306.1"/>
</dbReference>
<feature type="compositionally biased region" description="Gly residues" evidence="16">
    <location>
        <begin position="959"/>
        <end position="971"/>
    </location>
</feature>
<accession>A0ABM5GL71</accession>
<dbReference type="Proteomes" id="UP001652642">
    <property type="component" value="Chromosome 5"/>
</dbReference>
<evidence type="ECO:0000256" key="13">
    <source>
        <dbReference type="ARBA" id="ARBA00023242"/>
    </source>
</evidence>
<dbReference type="SMART" id="SM00429">
    <property type="entry name" value="IPT"/>
    <property type="match status" value="1"/>
</dbReference>
<keyword evidence="6 14" id="KW-0863">Zinc-finger</keyword>
<feature type="transmembrane region" description="Helical" evidence="17">
    <location>
        <begin position="113"/>
        <end position="136"/>
    </location>
</feature>
<feature type="region of interest" description="Disordered" evidence="16">
    <location>
        <begin position="1418"/>
        <end position="1450"/>
    </location>
</feature>
<feature type="domain" description="RING-type" evidence="18">
    <location>
        <begin position="533"/>
        <end position="571"/>
    </location>
</feature>
<evidence type="ECO:0000256" key="9">
    <source>
        <dbReference type="ARBA" id="ARBA00023015"/>
    </source>
</evidence>
<dbReference type="InterPro" id="IPR038173">
    <property type="entry name" value="COE_DBD_sf"/>
</dbReference>
<dbReference type="Gene3D" id="1.10.287.4280">
    <property type="match status" value="1"/>
</dbReference>
<feature type="transmembrane region" description="Helical" evidence="17">
    <location>
        <begin position="452"/>
        <end position="471"/>
    </location>
</feature>
<feature type="compositionally biased region" description="Basic and acidic residues" evidence="16">
    <location>
        <begin position="654"/>
        <end position="665"/>
    </location>
</feature>
<feature type="transmembrane region" description="Helical" evidence="17">
    <location>
        <begin position="406"/>
        <end position="432"/>
    </location>
</feature>
<dbReference type="InterPro" id="IPR032200">
    <property type="entry name" value="COE_DBD"/>
</dbReference>
<feature type="compositionally biased region" description="Gly residues" evidence="16">
    <location>
        <begin position="809"/>
        <end position="828"/>
    </location>
</feature>
<evidence type="ECO:0000313" key="19">
    <source>
        <dbReference type="Proteomes" id="UP001652642"/>
    </source>
</evidence>
<dbReference type="InterPro" id="IPR003523">
    <property type="entry name" value="Transcription_factor_COE"/>
</dbReference>
<keyword evidence="4 17" id="KW-0812">Transmembrane</keyword>
<keyword evidence="7 15" id="KW-0862">Zinc</keyword>
<dbReference type="CDD" id="cd16476">
    <property type="entry name" value="RING-H2_RNF139-like"/>
    <property type="match status" value="1"/>
</dbReference>
<dbReference type="InterPro" id="IPR001841">
    <property type="entry name" value="Znf_RING"/>
</dbReference>
<evidence type="ECO:0000256" key="15">
    <source>
        <dbReference type="RuleBase" id="RU004489"/>
    </source>
</evidence>
<feature type="compositionally biased region" description="Gly residues" evidence="16">
    <location>
        <begin position="731"/>
        <end position="744"/>
    </location>
</feature>
<evidence type="ECO:0000313" key="20">
    <source>
        <dbReference type="RefSeq" id="XP_072858407.1"/>
    </source>
</evidence>
<keyword evidence="13 15" id="KW-0539">Nucleus</keyword>
<evidence type="ECO:0000256" key="5">
    <source>
        <dbReference type="ARBA" id="ARBA00022723"/>
    </source>
</evidence>
<sequence>MPPTLEKLANVVLRVPSIVLLDLLYRWDVQAFAELLNPRSPDAHLRKHLLWNLYYAGHVVCMVVLLLPVRSLVKLYLYILTVLLLYVSHQTARDYIRHEMERDFHGAVYSDPVALSCFATALTSQVIVATLCALLLQTRRVWLFCAPLLPLAARLCGFPLQALTTVNTFAALLTATEAVYVATTCLSVPFHLAAAACREITQVLEVYRLVSLGMSLWRQLAVPLLFLVFWLTLFILQILALASSSSGNLLSQQGILFIFLSSVAECCSTPYSLIGLTFTISYLALGLLRLCKFYLAGYGAFQNGNVMHRGVTEGVTLLLLAIQTDLLDLQLLHRTFLLSIILFIVVTSTLQSMIEITDPVVLGLGASRNRSVWKHFRAVSMCLFLLIFPGYMAYKIAHFFHMDFWLLILVSSCMLTSLQVMGTLFIYVLFMIELFQDSPMEKMDEIIYYVNAISRVLEFLVAVCVVAYGTWESIFGEWSWMGASVIIIHCYFNVWLRAQSGWKSFLLRREAAKKISSLPEATRTQLENHNDVCAICFQEMGVAVVMQCGHLFHGNCLRKWFYVQDTCPLCHQPVVPVAGQEDRPPQGGAQATEPAPGREEAPSPGSGGGPPANHGAEGTGDGRSAEDSDSSRGDPQPAGPSGKEPHPFGGLGESPERGPGHEARETSFTAAESDRGPDRPALESTMERQAGDPWAGSEEPRSLGQNPPGSRFLQRYGQALRSAGVWKDAPGGLGVGGHRGGGSSGVRQVEAPPSSSSSSSPSSCAAAAAAPPRVRPSPGVRSSPDDVSPPGPVAPAPSPPARLPSLPPWGGGMARLGPARGGGGGGGPGPLPVAGAPLPVPLRLQPPPGPAQHWLAVLMVLLPDEEEDEDEEDEDDDEEAEEEDEAAAGGGQAARRRRQEQRRRRRRRARGRRGRRQEAAARSSGGGPGAAPSLLPGDPRRRLLLLLLPTPALADDGGGRGGGGGPGGPGEGPRSRLPAAPEGLPRGGLTMKEEPLSGGLSAVRSWMQSTGILDANTAAQSGVGLARAHFEKQPPSNLRKSNFFHFVLAMYDRHGQPVEIERTSFIDFVEKDKEQNGEKTNNGIHYRLQLLYSNGLRTEQDLYVRLIDSMSKQAIIYEGQDKNPEMCRVLLTHEIMCSRCCDKKSCGNRNETPSDPVIIDRFFLKFFLKCNQNCLKNAGNPRDMRRFQVVVSTTVNVDGHVLAVSDNMFVHNNSKHGRRARRLDPSEAATPCIKAISPSEGWTTGGATVIVIGDNFFDGLQVVFGTMLVWSELITPHAIRVQTPPRHIPGVVEVTLSYKSKQFCKGAPGRFVYTALNEPTIDYGFQRLQKVVPRHPGDPERLPKEVLLKRAADLVEALYGMPHSNQDIILKRAADIAEALYSVPRNPTQLGSLAGNHTHSSMMGVNSFGSQLALNLSESTQGSEQGYTRNTSSVSPRGYVPSSTPQQTNYSTITSSMNGYTGAAMTGLGVPGSPSFLNGSTANSPYAIMPSSPPLGASSITSSSTPGGVFSFSPVNMISAVKQKSAFAPVVRPQASPPPTCTSANGNSLQDQTFEDSADKFHTPSRALQGMAYT</sequence>
<evidence type="ECO:0000256" key="8">
    <source>
        <dbReference type="ARBA" id="ARBA00022989"/>
    </source>
</evidence>
<feature type="transmembrane region" description="Helical" evidence="17">
    <location>
        <begin position="478"/>
        <end position="496"/>
    </location>
</feature>
<protein>
    <recommendedName>
        <fullName evidence="18">RING-type domain-containing protein</fullName>
    </recommendedName>
</protein>
<dbReference type="PROSITE" id="PS01345">
    <property type="entry name" value="COE"/>
    <property type="match status" value="1"/>
</dbReference>
<feature type="compositionally biased region" description="Pro residues" evidence="16">
    <location>
        <begin position="838"/>
        <end position="850"/>
    </location>
</feature>
<dbReference type="InterPro" id="IPR014756">
    <property type="entry name" value="Ig_E-set"/>
</dbReference>
<keyword evidence="11 17" id="KW-0472">Membrane</keyword>
<dbReference type="InterPro" id="IPR018350">
    <property type="entry name" value="Transcription_factor_COE_CS"/>
</dbReference>
<dbReference type="SMART" id="SM00744">
    <property type="entry name" value="RINGv"/>
    <property type="match status" value="1"/>
</dbReference>
<dbReference type="CDD" id="cd01175">
    <property type="entry name" value="IPT_COE"/>
    <property type="match status" value="1"/>
</dbReference>
<feature type="transmembrane region" description="Helical" evidence="17">
    <location>
        <begin position="336"/>
        <end position="354"/>
    </location>
</feature>
<reference evidence="20" key="1">
    <citation type="submission" date="2025-08" db="UniProtKB">
        <authorList>
            <consortium name="RefSeq"/>
        </authorList>
    </citation>
    <scope>IDENTIFICATION</scope>
</reference>
<feature type="compositionally biased region" description="Low complexity" evidence="16">
    <location>
        <begin position="745"/>
        <end position="786"/>
    </location>
</feature>
<dbReference type="Pfam" id="PF01833">
    <property type="entry name" value="TIG"/>
    <property type="match status" value="1"/>
</dbReference>
<evidence type="ECO:0000256" key="2">
    <source>
        <dbReference type="ARBA" id="ARBA00004141"/>
    </source>
</evidence>
<keyword evidence="12 15" id="KW-0804">Transcription</keyword>
<evidence type="ECO:0000256" key="12">
    <source>
        <dbReference type="ARBA" id="ARBA00023163"/>
    </source>
</evidence>
<feature type="region of interest" description="Disordered" evidence="16">
    <location>
        <begin position="951"/>
        <end position="993"/>
    </location>
</feature>
<evidence type="ECO:0000256" key="14">
    <source>
        <dbReference type="PROSITE-ProRule" id="PRU00175"/>
    </source>
</evidence>
<keyword evidence="19" id="KW-1185">Reference proteome</keyword>
<feature type="compositionally biased region" description="Acidic residues" evidence="16">
    <location>
        <begin position="863"/>
        <end position="886"/>
    </location>
</feature>
<keyword evidence="10 15" id="KW-0238">DNA-binding</keyword>
<feature type="transmembrane region" description="Helical" evidence="17">
    <location>
        <begin position="75"/>
        <end position="92"/>
    </location>
</feature>
<dbReference type="Pfam" id="PF16423">
    <property type="entry name" value="COE1_HLH"/>
    <property type="match status" value="1"/>
</dbReference>
<feature type="transmembrane region" description="Helical" evidence="17">
    <location>
        <begin position="220"/>
        <end position="242"/>
    </location>
</feature>
<evidence type="ECO:0000256" key="10">
    <source>
        <dbReference type="ARBA" id="ARBA00023125"/>
    </source>
</evidence>
<evidence type="ECO:0000256" key="6">
    <source>
        <dbReference type="ARBA" id="ARBA00022771"/>
    </source>
</evidence>
<feature type="region of interest" description="Disordered" evidence="16">
    <location>
        <begin position="1531"/>
        <end position="1574"/>
    </location>
</feature>
<dbReference type="PROSITE" id="PS50089">
    <property type="entry name" value="ZF_RING_2"/>
    <property type="match status" value="1"/>
</dbReference>
<evidence type="ECO:0000259" key="18">
    <source>
        <dbReference type="PROSITE" id="PS50089"/>
    </source>
</evidence>
<dbReference type="PANTHER" id="PTHR10747">
    <property type="entry name" value="TRANSCRIPTION FACTOR COE FAMILY MEMBER"/>
    <property type="match status" value="1"/>
</dbReference>
<dbReference type="Gene3D" id="2.60.40.10">
    <property type="entry name" value="Immunoglobulins"/>
    <property type="match status" value="1"/>
</dbReference>
<keyword evidence="5 15" id="KW-0479">Metal-binding</keyword>
<evidence type="ECO:0000256" key="17">
    <source>
        <dbReference type="SAM" id="Phobius"/>
    </source>
</evidence>
<dbReference type="SMART" id="SM00184">
    <property type="entry name" value="RING"/>
    <property type="match status" value="1"/>
</dbReference>
<dbReference type="Gene3D" id="3.30.40.10">
    <property type="entry name" value="Zinc/RING finger domain, C3HC4 (zinc finger)"/>
    <property type="match status" value="1"/>
</dbReference>
<keyword evidence="9 15" id="KW-0805">Transcription regulation</keyword>
<dbReference type="SUPFAM" id="SSF81296">
    <property type="entry name" value="E set domains"/>
    <property type="match status" value="1"/>
</dbReference>
<evidence type="ECO:0000256" key="11">
    <source>
        <dbReference type="ARBA" id="ARBA00023136"/>
    </source>
</evidence>
<feature type="compositionally biased region" description="Basic residues" evidence="16">
    <location>
        <begin position="894"/>
        <end position="915"/>
    </location>
</feature>
<feature type="compositionally biased region" description="Pro residues" evidence="16">
    <location>
        <begin position="787"/>
        <end position="807"/>
    </location>
</feature>
<comment type="subcellular location">
    <subcellularLocation>
        <location evidence="2">Membrane</location>
        <topology evidence="2">Multi-pass membrane protein</topology>
    </subcellularLocation>
    <subcellularLocation>
        <location evidence="1 15">Nucleus</location>
    </subcellularLocation>
</comment>
<gene>
    <name evidence="20" type="primary">LOC110086610</name>
</gene>
<evidence type="ECO:0000256" key="3">
    <source>
        <dbReference type="ARBA" id="ARBA00010340"/>
    </source>
</evidence>
<proteinExistence type="inferred from homology"/>
<dbReference type="Pfam" id="PF16422">
    <property type="entry name" value="COE1_DBD"/>
    <property type="match status" value="1"/>
</dbReference>
<feature type="compositionally biased region" description="Polar residues" evidence="16">
    <location>
        <begin position="1541"/>
        <end position="1552"/>
    </location>
</feature>
<dbReference type="Gene3D" id="2.60.40.3180">
    <property type="entry name" value="Transcription factor COE1, DNA-binding domain"/>
    <property type="match status" value="1"/>
</dbReference>
<comment type="similarity">
    <text evidence="3 15">Belongs to the COE family.</text>
</comment>
<evidence type="ECO:0000256" key="1">
    <source>
        <dbReference type="ARBA" id="ARBA00004123"/>
    </source>
</evidence>
<dbReference type="InterPro" id="IPR038006">
    <property type="entry name" value="COE_IPT"/>
</dbReference>
<dbReference type="InterPro" id="IPR032201">
    <property type="entry name" value="COE_HLH"/>
</dbReference>